<keyword evidence="3 6" id="KW-0687">Ribonucleoprotein</keyword>
<dbReference type="NCBIfam" id="NF001109">
    <property type="entry name" value="PRK00136.1"/>
    <property type="match status" value="1"/>
</dbReference>
<dbReference type="PROSITE" id="PS00053">
    <property type="entry name" value="RIBOSOMAL_S8"/>
    <property type="match status" value="1"/>
</dbReference>
<evidence type="ECO:0000256" key="6">
    <source>
        <dbReference type="HAMAP-Rule" id="MF_01302"/>
    </source>
</evidence>
<evidence type="ECO:0000256" key="4">
    <source>
        <dbReference type="ARBA" id="ARBA00035258"/>
    </source>
</evidence>
<dbReference type="PANTHER" id="PTHR11758">
    <property type="entry name" value="40S RIBOSOMAL PROTEIN S15A"/>
    <property type="match status" value="1"/>
</dbReference>
<keyword evidence="2 6" id="KW-0689">Ribosomal protein</keyword>
<accession>A0ABP0EWL5</accession>
<dbReference type="Proteomes" id="UP001314181">
    <property type="component" value="Unassembled WGS sequence"/>
</dbReference>
<dbReference type="InterPro" id="IPR035987">
    <property type="entry name" value="Ribosomal_uS8_sf"/>
</dbReference>
<evidence type="ECO:0000313" key="9">
    <source>
        <dbReference type="Proteomes" id="UP001314181"/>
    </source>
</evidence>
<keyword evidence="6" id="KW-0699">rRNA-binding</keyword>
<name>A0ABP0EWL5_9RICK</name>
<keyword evidence="9" id="KW-1185">Reference proteome</keyword>
<comment type="similarity">
    <text evidence="1 6 7">Belongs to the universal ribosomal protein uS8 family.</text>
</comment>
<reference evidence="8 9" key="1">
    <citation type="submission" date="2024-01" db="EMBL/GenBank/DDBJ databases">
        <authorList>
            <person name="Kunselman E."/>
        </authorList>
    </citation>
    <scope>NUCLEOTIDE SEQUENCE [LARGE SCALE GENOMIC DNA]</scope>
    <source>
        <strain evidence="8">2 abalone samples</strain>
    </source>
</reference>
<sequence length="134" mass="14907">MSLSDSFGDFITRLRNGYMAGKSYAYVLHSKMNSNALAVLKKEGFIDDFITMKINPADKFPVIKVFLKYNGNDAAIVEIKRISKPGRRVYSSIKDIKPIYNGFGMYLLSTVKGIITNHAAKELNVGGEVLCSVF</sequence>
<comment type="function">
    <text evidence="6">One of the primary rRNA binding proteins, it binds directly to 16S rRNA central domain where it helps coordinate assembly of the platform of the 30S subunit.</text>
</comment>
<dbReference type="InterPro" id="IPR047863">
    <property type="entry name" value="Ribosomal_uS8_CS"/>
</dbReference>
<dbReference type="HAMAP" id="MF_01302_B">
    <property type="entry name" value="Ribosomal_uS8_B"/>
    <property type="match status" value="1"/>
</dbReference>
<evidence type="ECO:0000256" key="2">
    <source>
        <dbReference type="ARBA" id="ARBA00022980"/>
    </source>
</evidence>
<evidence type="ECO:0000256" key="5">
    <source>
        <dbReference type="ARBA" id="ARBA00046740"/>
    </source>
</evidence>
<dbReference type="RefSeq" id="WP_338364300.1">
    <property type="nucleotide sequence ID" value="NZ_CAWVOK010000026.1"/>
</dbReference>
<dbReference type="InterPro" id="IPR000630">
    <property type="entry name" value="Ribosomal_uS8"/>
</dbReference>
<protein>
    <recommendedName>
        <fullName evidence="4 6">Small ribosomal subunit protein uS8</fullName>
    </recommendedName>
</protein>
<dbReference type="Pfam" id="PF00410">
    <property type="entry name" value="Ribosomal_S8"/>
    <property type="match status" value="1"/>
</dbReference>
<dbReference type="Gene3D" id="3.30.1490.10">
    <property type="match status" value="1"/>
</dbReference>
<keyword evidence="6" id="KW-0694">RNA-binding</keyword>
<dbReference type="SUPFAM" id="SSF56047">
    <property type="entry name" value="Ribosomal protein S8"/>
    <property type="match status" value="1"/>
</dbReference>
<gene>
    <name evidence="6 8" type="primary">rpsH</name>
    <name evidence="8" type="ORF">CAXC1_330017</name>
</gene>
<dbReference type="Gene3D" id="3.30.1370.30">
    <property type="match status" value="1"/>
</dbReference>
<organism evidence="8 9">
    <name type="scientific">Candidatus Xenohaliotis californiensis</name>
    <dbReference type="NCBI Taxonomy" id="84677"/>
    <lineage>
        <taxon>Bacteria</taxon>
        <taxon>Pseudomonadati</taxon>
        <taxon>Pseudomonadota</taxon>
        <taxon>Alphaproteobacteria</taxon>
        <taxon>Rickettsiales</taxon>
        <taxon>Anaplasmataceae</taxon>
        <taxon>Candidatus Xenohaliotis</taxon>
    </lineage>
</organism>
<evidence type="ECO:0000256" key="7">
    <source>
        <dbReference type="RuleBase" id="RU003660"/>
    </source>
</evidence>
<comment type="caution">
    <text evidence="8">The sequence shown here is derived from an EMBL/GenBank/DDBJ whole genome shotgun (WGS) entry which is preliminary data.</text>
</comment>
<comment type="subunit">
    <text evidence="5 6">Part of the 30S ribosomal subunit. Contacts proteins S5 and S12.</text>
</comment>
<dbReference type="EMBL" id="CAWVOK010000026">
    <property type="protein sequence ID" value="CAK8163257.1"/>
    <property type="molecule type" value="Genomic_DNA"/>
</dbReference>
<evidence type="ECO:0000256" key="3">
    <source>
        <dbReference type="ARBA" id="ARBA00023274"/>
    </source>
</evidence>
<evidence type="ECO:0000313" key="8">
    <source>
        <dbReference type="EMBL" id="CAK8163257.1"/>
    </source>
</evidence>
<proteinExistence type="inferred from homology"/>
<evidence type="ECO:0000256" key="1">
    <source>
        <dbReference type="ARBA" id="ARBA00006471"/>
    </source>
</evidence>